<reference evidence="2" key="1">
    <citation type="journal article" date="2020" name="Stud. Mycol.">
        <title>101 Dothideomycetes genomes: A test case for predicting lifestyles and emergence of pathogens.</title>
        <authorList>
            <person name="Haridas S."/>
            <person name="Albert R."/>
            <person name="Binder M."/>
            <person name="Bloem J."/>
            <person name="LaButti K."/>
            <person name="Salamov A."/>
            <person name="Andreopoulos B."/>
            <person name="Baker S."/>
            <person name="Barry K."/>
            <person name="Bills G."/>
            <person name="Bluhm B."/>
            <person name="Cannon C."/>
            <person name="Castanera R."/>
            <person name="Culley D."/>
            <person name="Daum C."/>
            <person name="Ezra D."/>
            <person name="Gonzalez J."/>
            <person name="Henrissat B."/>
            <person name="Kuo A."/>
            <person name="Liang C."/>
            <person name="Lipzen A."/>
            <person name="Lutzoni F."/>
            <person name="Magnuson J."/>
            <person name="Mondo S."/>
            <person name="Nolan M."/>
            <person name="Ohm R."/>
            <person name="Pangilinan J."/>
            <person name="Park H.-J."/>
            <person name="Ramirez L."/>
            <person name="Alfaro M."/>
            <person name="Sun H."/>
            <person name="Tritt A."/>
            <person name="Yoshinaga Y."/>
            <person name="Zwiers L.-H."/>
            <person name="Turgeon B."/>
            <person name="Goodwin S."/>
            <person name="Spatafora J."/>
            <person name="Crous P."/>
            <person name="Grigoriev I."/>
        </authorList>
    </citation>
    <scope>NUCLEOTIDE SEQUENCE [LARGE SCALE GENOMIC DNA]</scope>
    <source>
        <strain evidence="2">CBS 304.66</strain>
    </source>
</reference>
<evidence type="ECO:0000313" key="2">
    <source>
        <dbReference type="Proteomes" id="UP000800093"/>
    </source>
</evidence>
<dbReference type="Pfam" id="PF20246">
    <property type="entry name" value="DUF6601"/>
    <property type="match status" value="1"/>
</dbReference>
<protein>
    <submittedName>
        <fullName evidence="1">Uncharacterized protein</fullName>
    </submittedName>
</protein>
<keyword evidence="2" id="KW-1185">Reference proteome</keyword>
<comment type="caution">
    <text evidence="1">The sequence shown here is derived from an EMBL/GenBank/DDBJ whole genome shotgun (WGS) entry which is preliminary data.</text>
</comment>
<dbReference type="PANTHER" id="PTHR34414">
    <property type="entry name" value="HET DOMAIN-CONTAINING PROTEIN-RELATED"/>
    <property type="match status" value="1"/>
</dbReference>
<gene>
    <name evidence="1" type="ORF">CC78DRAFT_620909</name>
</gene>
<accession>A0A9P4K3S8</accession>
<proteinExistence type="predicted"/>
<dbReference type="InterPro" id="IPR046536">
    <property type="entry name" value="DUF6601"/>
</dbReference>
<dbReference type="EMBL" id="ML986705">
    <property type="protein sequence ID" value="KAF2259630.1"/>
    <property type="molecule type" value="Genomic_DNA"/>
</dbReference>
<sequence>MSSFSKANQLVRDFEPKAGAPPIATLTVHPSIVVNNVTEMKQFLDKEFHSQDFEAMNPRLWLIQHQSDFNIAQQDNLRLVPNDVDWASFYRFVPELNHVENSAMSRRYYYDELKLTRLHFYAPLFLRKFDSE</sequence>
<dbReference type="OrthoDB" id="5086500at2759"/>
<dbReference type="PANTHER" id="PTHR34414:SF1">
    <property type="entry name" value="SUBTILISIN-LIKE SERINE PROTEASE"/>
    <property type="match status" value="1"/>
</dbReference>
<organism evidence="1 2">
    <name type="scientific">Lojkania enalia</name>
    <dbReference type="NCBI Taxonomy" id="147567"/>
    <lineage>
        <taxon>Eukaryota</taxon>
        <taxon>Fungi</taxon>
        <taxon>Dikarya</taxon>
        <taxon>Ascomycota</taxon>
        <taxon>Pezizomycotina</taxon>
        <taxon>Dothideomycetes</taxon>
        <taxon>Pleosporomycetidae</taxon>
        <taxon>Pleosporales</taxon>
        <taxon>Pleosporales incertae sedis</taxon>
        <taxon>Lojkania</taxon>
    </lineage>
</organism>
<evidence type="ECO:0000313" key="1">
    <source>
        <dbReference type="EMBL" id="KAF2259630.1"/>
    </source>
</evidence>
<name>A0A9P4K3S8_9PLEO</name>
<dbReference type="AlphaFoldDB" id="A0A9P4K3S8"/>
<dbReference type="Proteomes" id="UP000800093">
    <property type="component" value="Unassembled WGS sequence"/>
</dbReference>